<organism evidence="1 2">
    <name type="scientific">Coemansia nantahalensis</name>
    <dbReference type="NCBI Taxonomy" id="2789366"/>
    <lineage>
        <taxon>Eukaryota</taxon>
        <taxon>Fungi</taxon>
        <taxon>Fungi incertae sedis</taxon>
        <taxon>Zoopagomycota</taxon>
        <taxon>Kickxellomycotina</taxon>
        <taxon>Kickxellomycetes</taxon>
        <taxon>Kickxellales</taxon>
        <taxon>Kickxellaceae</taxon>
        <taxon>Coemansia</taxon>
    </lineage>
</organism>
<name>A0ACC1K5W2_9FUNG</name>
<gene>
    <name evidence="1" type="ORF">IWQ57_000930</name>
</gene>
<protein>
    <submittedName>
        <fullName evidence="1">Uncharacterized protein</fullName>
    </submittedName>
</protein>
<proteinExistence type="predicted"/>
<reference evidence="1" key="1">
    <citation type="submission" date="2022-07" db="EMBL/GenBank/DDBJ databases">
        <title>Phylogenomic reconstructions and comparative analyses of Kickxellomycotina fungi.</title>
        <authorList>
            <person name="Reynolds N.K."/>
            <person name="Stajich J.E."/>
            <person name="Barry K."/>
            <person name="Grigoriev I.V."/>
            <person name="Crous P."/>
            <person name="Smith M.E."/>
        </authorList>
    </citation>
    <scope>NUCLEOTIDE SEQUENCE</scope>
    <source>
        <strain evidence="1">CBS 109366</strain>
    </source>
</reference>
<comment type="caution">
    <text evidence="1">The sequence shown here is derived from an EMBL/GenBank/DDBJ whole genome shotgun (WGS) entry which is preliminary data.</text>
</comment>
<accession>A0ACC1K5W2</accession>
<dbReference type="Proteomes" id="UP001140234">
    <property type="component" value="Unassembled WGS sequence"/>
</dbReference>
<sequence length="220" mass="24103">MSAPSYTLRYFPVSGLAEATRLMLTAANVEWTEEHPEWPAAKPDQPFGRLPVLVEKSADGGADFVISESGTIERYIARQHGFLPADPKQAALQEQLHDRLIDVSIAFYVQAFASPEKKEEKKADFENILARFIKVQTATLEQNGNTGYLFGDSFSYADAVSYGIFKSLLIGAVKYQADISDFVKSKLTPAIIKNLTTTEASPALKAHTEKADSVTAVLLA</sequence>
<keyword evidence="2" id="KW-1185">Reference proteome</keyword>
<evidence type="ECO:0000313" key="2">
    <source>
        <dbReference type="Proteomes" id="UP001140234"/>
    </source>
</evidence>
<dbReference type="EMBL" id="JANBUJ010000123">
    <property type="protein sequence ID" value="KAJ2774215.1"/>
    <property type="molecule type" value="Genomic_DNA"/>
</dbReference>
<evidence type="ECO:0000313" key="1">
    <source>
        <dbReference type="EMBL" id="KAJ2774215.1"/>
    </source>
</evidence>